<dbReference type="InterPro" id="IPR009056">
    <property type="entry name" value="Cyt_c-like_dom"/>
</dbReference>
<keyword evidence="8" id="KW-0472">Membrane</keyword>
<dbReference type="InterPro" id="IPR051459">
    <property type="entry name" value="Cytochrome_c-type_DH"/>
</dbReference>
<dbReference type="GO" id="GO:0005886">
    <property type="term" value="C:plasma membrane"/>
    <property type="evidence" value="ECO:0007669"/>
    <property type="project" value="UniProtKB-SubCell"/>
</dbReference>
<dbReference type="SUPFAM" id="SSF46626">
    <property type="entry name" value="Cytochrome c"/>
    <property type="match status" value="3"/>
</dbReference>
<evidence type="ECO:0000256" key="4">
    <source>
        <dbReference type="ARBA" id="ARBA00022723"/>
    </source>
</evidence>
<dbReference type="GO" id="GO:0033717">
    <property type="term" value="F:gluconate 2-dehydrogenase (acceptor) activity"/>
    <property type="evidence" value="ECO:0007669"/>
    <property type="project" value="UniProtKB-EC"/>
</dbReference>
<feature type="binding site" description="covalent" evidence="9">
    <location>
        <position position="53"/>
    </location>
    <ligand>
        <name>heme c</name>
        <dbReference type="ChEBI" id="CHEBI:61717"/>
        <label>1</label>
    </ligand>
</feature>
<feature type="domain" description="Cytochrome c" evidence="12">
    <location>
        <begin position="183"/>
        <end position="290"/>
    </location>
</feature>
<evidence type="ECO:0000256" key="9">
    <source>
        <dbReference type="PIRSR" id="PIRSR000018-50"/>
    </source>
</evidence>
<feature type="binding site" description="axial binding residue" evidence="10">
    <location>
        <position position="328"/>
    </location>
    <ligand>
        <name>heme c</name>
        <dbReference type="ChEBI" id="CHEBI:61717"/>
        <label>3</label>
    </ligand>
    <ligandPart>
        <name>Fe</name>
        <dbReference type="ChEBI" id="CHEBI:18248"/>
    </ligandPart>
</feature>
<feature type="signal peptide" evidence="11">
    <location>
        <begin position="1"/>
        <end position="22"/>
    </location>
</feature>
<feature type="binding site" description="axial binding residue" evidence="10">
    <location>
        <position position="202"/>
    </location>
    <ligand>
        <name>heme c</name>
        <dbReference type="ChEBI" id="CHEBI:61717"/>
        <label>2</label>
    </ligand>
    <ligandPart>
        <name>Fe</name>
        <dbReference type="ChEBI" id="CHEBI:18248"/>
    </ligandPart>
</feature>
<organism evidence="13 14">
    <name type="scientific">Photobacterium piscicola</name>
    <dbReference type="NCBI Taxonomy" id="1378299"/>
    <lineage>
        <taxon>Bacteria</taxon>
        <taxon>Pseudomonadati</taxon>
        <taxon>Pseudomonadota</taxon>
        <taxon>Gammaproteobacteria</taxon>
        <taxon>Vibrionales</taxon>
        <taxon>Vibrionaceae</taxon>
        <taxon>Photobacterium</taxon>
    </lineage>
</organism>
<dbReference type="EC" id="1.1.99.3" evidence="13"/>
<dbReference type="GO" id="GO:0020037">
    <property type="term" value="F:heme binding"/>
    <property type="evidence" value="ECO:0007669"/>
    <property type="project" value="InterPro"/>
</dbReference>
<feature type="binding site" description="axial binding residue" evidence="10">
    <location>
        <position position="57"/>
    </location>
    <ligand>
        <name>heme c</name>
        <dbReference type="ChEBI" id="CHEBI:61717"/>
        <label>1</label>
    </ligand>
    <ligandPart>
        <name>Fe</name>
        <dbReference type="ChEBI" id="CHEBI:18248"/>
    </ligandPart>
</feature>
<evidence type="ECO:0000256" key="8">
    <source>
        <dbReference type="ARBA" id="ARBA00023136"/>
    </source>
</evidence>
<dbReference type="EMBL" id="FUZI01000001">
    <property type="protein sequence ID" value="SKC31615.1"/>
    <property type="molecule type" value="Genomic_DNA"/>
</dbReference>
<evidence type="ECO:0000256" key="2">
    <source>
        <dbReference type="ARBA" id="ARBA00022475"/>
    </source>
</evidence>
<dbReference type="InterPro" id="IPR036909">
    <property type="entry name" value="Cyt_c-like_dom_sf"/>
</dbReference>
<comment type="cofactor">
    <cofactor evidence="9">
        <name>heme c</name>
        <dbReference type="ChEBI" id="CHEBI:61717"/>
    </cofactor>
    <text evidence="9">Binds 3 heme c groups covalently per subunit.</text>
</comment>
<evidence type="ECO:0000256" key="11">
    <source>
        <dbReference type="SAM" id="SignalP"/>
    </source>
</evidence>
<keyword evidence="5 11" id="KW-0732">Signal</keyword>
<keyword evidence="7 10" id="KW-0408">Iron</keyword>
<feature type="binding site" description="covalent" evidence="9">
    <location>
        <position position="327"/>
    </location>
    <ligand>
        <name>heme c</name>
        <dbReference type="ChEBI" id="CHEBI:61717"/>
        <label>3</label>
    </ligand>
</feature>
<sequence length="423" mass="46420">MKPSLKISAICGLLLSSGAVYAQAESTDTQAPLSENMAQLIAQGKYLAAAGDCSGCHTIDSGQVYGGGRAFDTPFGTLYSTNISSDKQHGIGNYSYQQFVDAVRNGVAPKGNLYPAMPYTSYHRINDHDMHALYAYFMQTKPATQPNRENGIGFPFNIRMGLKVWNLIAFDKPTFTPTADKTPLWNRGKYLVQGLGHCGECHTPRNFMMATEQQHALEGAVVNNLNAPNITSKNLAQEHWTFNNLAQFLKTGQSPKGTAFNDMFIVEKHSLTQLDDHDITAITSYLLNQTQPPQSAVAQPKLTSLVTSQFDTKLPGYRIYMDKCSGCHGQNGQGTPNVAPALENNATIANSNIFNTVAVLNNGIERQSYSQNQTYYAMPGYKNSLNDQQMADLITYLHKRFSSQVTTTTAKQVAAVKKQLAND</sequence>
<keyword evidence="2" id="KW-1003">Cell membrane</keyword>
<dbReference type="PIRSF" id="PIRSF000018">
    <property type="entry name" value="Mb_ADH_cyt_c"/>
    <property type="match status" value="1"/>
</dbReference>
<evidence type="ECO:0000256" key="5">
    <source>
        <dbReference type="ARBA" id="ARBA00022729"/>
    </source>
</evidence>
<evidence type="ECO:0000256" key="7">
    <source>
        <dbReference type="ARBA" id="ARBA00023004"/>
    </source>
</evidence>
<evidence type="ECO:0000256" key="10">
    <source>
        <dbReference type="PIRSR" id="PIRSR000018-51"/>
    </source>
</evidence>
<dbReference type="GO" id="GO:0009055">
    <property type="term" value="F:electron transfer activity"/>
    <property type="evidence" value="ECO:0007669"/>
    <property type="project" value="InterPro"/>
</dbReference>
<evidence type="ECO:0000256" key="3">
    <source>
        <dbReference type="ARBA" id="ARBA00022617"/>
    </source>
</evidence>
<evidence type="ECO:0000256" key="6">
    <source>
        <dbReference type="ARBA" id="ARBA00022737"/>
    </source>
</evidence>
<keyword evidence="6" id="KW-0677">Repeat</keyword>
<dbReference type="PANTHER" id="PTHR35008:SF8">
    <property type="entry name" value="ALCOHOL DEHYDROGENASE CYTOCHROME C SUBUNIT"/>
    <property type="match status" value="1"/>
</dbReference>
<feature type="domain" description="Cytochrome c" evidence="12">
    <location>
        <begin position="311"/>
        <end position="401"/>
    </location>
</feature>
<dbReference type="AlphaFoldDB" id="A0A1T5HXV7"/>
<protein>
    <submittedName>
        <fullName evidence="13">Gluconate 2-dehydrogenase cytochrome c subunit</fullName>
        <ecNumber evidence="13">1.1.99.3</ecNumber>
    </submittedName>
</protein>
<keyword evidence="13" id="KW-0560">Oxidoreductase</keyword>
<feature type="binding site" description="covalent" evidence="9">
    <location>
        <position position="56"/>
    </location>
    <ligand>
        <name>heme c</name>
        <dbReference type="ChEBI" id="CHEBI:61717"/>
        <label>1</label>
    </ligand>
</feature>
<name>A0A1T5HXV7_9GAMM</name>
<feature type="binding site" description="covalent" evidence="9">
    <location>
        <position position="201"/>
    </location>
    <ligand>
        <name>heme c</name>
        <dbReference type="ChEBI" id="CHEBI:61717"/>
        <label>2</label>
    </ligand>
</feature>
<dbReference type="Proteomes" id="UP000189966">
    <property type="component" value="Unassembled WGS sequence"/>
</dbReference>
<dbReference type="InterPro" id="IPR014353">
    <property type="entry name" value="Membr-bd_ADH_cyt_c"/>
</dbReference>
<feature type="domain" description="Cytochrome c" evidence="12">
    <location>
        <begin position="39"/>
        <end position="141"/>
    </location>
</feature>
<gene>
    <name evidence="13" type="ORF">CZ809_01117</name>
</gene>
<feature type="binding site" description="covalent" evidence="9">
    <location>
        <position position="198"/>
    </location>
    <ligand>
        <name>heme c</name>
        <dbReference type="ChEBI" id="CHEBI:61717"/>
        <label>2</label>
    </ligand>
</feature>
<evidence type="ECO:0000313" key="14">
    <source>
        <dbReference type="Proteomes" id="UP000189966"/>
    </source>
</evidence>
<comment type="subcellular location">
    <subcellularLocation>
        <location evidence="1">Cell membrane</location>
    </subcellularLocation>
</comment>
<keyword evidence="4 10" id="KW-0479">Metal-binding</keyword>
<keyword evidence="3 9" id="KW-0349">Heme</keyword>
<feature type="binding site" description="covalent" evidence="9">
    <location>
        <position position="324"/>
    </location>
    <ligand>
        <name>heme c</name>
        <dbReference type="ChEBI" id="CHEBI:61717"/>
        <label>3</label>
    </ligand>
</feature>
<evidence type="ECO:0000256" key="1">
    <source>
        <dbReference type="ARBA" id="ARBA00004236"/>
    </source>
</evidence>
<feature type="chain" id="PRO_5012798209" evidence="11">
    <location>
        <begin position="23"/>
        <end position="423"/>
    </location>
</feature>
<dbReference type="PROSITE" id="PS51007">
    <property type="entry name" value="CYTC"/>
    <property type="match status" value="3"/>
</dbReference>
<dbReference type="Gene3D" id="1.10.760.10">
    <property type="entry name" value="Cytochrome c-like domain"/>
    <property type="match status" value="3"/>
</dbReference>
<dbReference type="RefSeq" id="WP_080156380.1">
    <property type="nucleotide sequence ID" value="NZ_FUZI01000001.1"/>
</dbReference>
<dbReference type="Pfam" id="PF00034">
    <property type="entry name" value="Cytochrom_C"/>
    <property type="match status" value="2"/>
</dbReference>
<evidence type="ECO:0000313" key="13">
    <source>
        <dbReference type="EMBL" id="SKC31615.1"/>
    </source>
</evidence>
<dbReference type="OrthoDB" id="9811281at2"/>
<reference evidence="13 14" key="1">
    <citation type="submission" date="2017-02" db="EMBL/GenBank/DDBJ databases">
        <authorList>
            <person name="Peterson S.W."/>
        </authorList>
    </citation>
    <scope>NUCLEOTIDE SEQUENCE [LARGE SCALE GENOMIC DNA]</scope>
    <source>
        <strain evidence="14">type strain: NCCB 100098</strain>
    </source>
</reference>
<dbReference type="PANTHER" id="PTHR35008">
    <property type="entry name" value="BLL4482 PROTEIN-RELATED"/>
    <property type="match status" value="1"/>
</dbReference>
<evidence type="ECO:0000259" key="12">
    <source>
        <dbReference type="PROSITE" id="PS51007"/>
    </source>
</evidence>
<accession>A0A1T5HXV7</accession>
<dbReference type="GO" id="GO:0005506">
    <property type="term" value="F:iron ion binding"/>
    <property type="evidence" value="ECO:0007669"/>
    <property type="project" value="InterPro"/>
</dbReference>
<proteinExistence type="predicted"/>